<feature type="region of interest" description="Disordered" evidence="1">
    <location>
        <begin position="1"/>
        <end position="26"/>
    </location>
</feature>
<sequence length="144" mass="15555">MAGKDKFGATVRGAVTGRRRQRAADGRPHVVRVTYSADELAQVRALAACARLATATFVAEASLDPIRPHPGDDLGEVRELLRELMSVHRQLRGACTNLNQAVAAFNSTGVAPEQLAEIAAYVRRVTTAVDHTLVKVVEVFPGRR</sequence>
<gene>
    <name evidence="2" type="ORF">GCM10010201_34610</name>
</gene>
<evidence type="ECO:0000313" key="2">
    <source>
        <dbReference type="EMBL" id="GAA2532238.1"/>
    </source>
</evidence>
<comment type="caution">
    <text evidence="2">The sequence shown here is derived from an EMBL/GenBank/DDBJ whole genome shotgun (WGS) entry which is preliminary data.</text>
</comment>
<protein>
    <recommendedName>
        <fullName evidence="4">Bacterial mobilisation domain-containing protein</fullName>
    </recommendedName>
</protein>
<keyword evidence="3" id="KW-1185">Reference proteome</keyword>
<dbReference type="EMBL" id="BAAARY010000032">
    <property type="protein sequence ID" value="GAA2532238.1"/>
    <property type="molecule type" value="Genomic_DNA"/>
</dbReference>
<evidence type="ECO:0000256" key="1">
    <source>
        <dbReference type="SAM" id="MobiDB-lite"/>
    </source>
</evidence>
<organism evidence="2 3">
    <name type="scientific">Pilimelia columellifera subsp. columellifera</name>
    <dbReference type="NCBI Taxonomy" id="706583"/>
    <lineage>
        <taxon>Bacteria</taxon>
        <taxon>Bacillati</taxon>
        <taxon>Actinomycetota</taxon>
        <taxon>Actinomycetes</taxon>
        <taxon>Micromonosporales</taxon>
        <taxon>Micromonosporaceae</taxon>
        <taxon>Pilimelia</taxon>
    </lineage>
</organism>
<name>A0ABP6B582_9ACTN</name>
<reference evidence="3" key="1">
    <citation type="journal article" date="2019" name="Int. J. Syst. Evol. Microbiol.">
        <title>The Global Catalogue of Microorganisms (GCM) 10K type strain sequencing project: providing services to taxonomists for standard genome sequencing and annotation.</title>
        <authorList>
            <consortium name="The Broad Institute Genomics Platform"/>
            <consortium name="The Broad Institute Genome Sequencing Center for Infectious Disease"/>
            <person name="Wu L."/>
            <person name="Ma J."/>
        </authorList>
    </citation>
    <scope>NUCLEOTIDE SEQUENCE [LARGE SCALE GENOMIC DNA]</scope>
    <source>
        <strain evidence="3">JCM 3367</strain>
    </source>
</reference>
<dbReference type="RefSeq" id="WP_344174415.1">
    <property type="nucleotide sequence ID" value="NZ_BAAARY010000032.1"/>
</dbReference>
<dbReference type="Proteomes" id="UP001499978">
    <property type="component" value="Unassembled WGS sequence"/>
</dbReference>
<evidence type="ECO:0008006" key="4">
    <source>
        <dbReference type="Google" id="ProtNLM"/>
    </source>
</evidence>
<evidence type="ECO:0000313" key="3">
    <source>
        <dbReference type="Proteomes" id="UP001499978"/>
    </source>
</evidence>
<proteinExistence type="predicted"/>
<accession>A0ABP6B582</accession>